<dbReference type="AlphaFoldDB" id="A0A5U8XPZ6"/>
<sequence>MATTERLSDQSWVRSVFGLAPQMGDTRLRNLRLYSSAYFSSSDTTMGGNQALNAPPQFTRFADPSVGGLFANPLNYSRGDQQEKIQAQAEAGSYTLGTYYQESIEENAFYVHCRYGKPKYLGVVAFFANMYDSNLAYLARTGDYTRIIRTVASWVTGAAIWAAMGTVAFASILIIPRIIKMVLNKQTSKYYYVKPTMHLYLRAVQNIINTQLLYRKLVPIQSLGQWNIYDDKRQQAQMKGIDKPENKYYGDRKDLYNMLPGIWKSNGEFDVYKMINRYQTLANYQATMLEQIYNDGSSIEDVQAKLERFYRNARYTQQVREAAQKYEISLADLELYHKENAGYIGIEDAKEEEATATLNQLRSNYNQEQTAQNAENGTAPQPTMTTSGVEKLATGGLTDEEIQKFNDETGGKSFGDLMGEFVDGAEKAVKTLATKISTQALSELQDGAQWVTWRIDGRDTTQRSWSNSTKEPEISGKVNSMTSAARSLDVNTSGGKTGADFVDGAIEGVKSALGGALDTLHLTGLAALYSQSVVDFPEVWDSSDTSGDDFTLNIPLRAWSGNDLDVFQEIIVPIAFWIAAVCPLSTGKQTYIHPFYLECYSRGRFAFRNAMVTNVSMTFGVGNLGWRKDGIPLSVDISVTIKDLSRVMHMPLVTDPGVFDDDNKFSDFMAVLGGASLHQRTKGIEMFNMNWNKWLMSWKSAASVSNIVNSVMDTPPARVVAAFMGGPSRL</sequence>
<reference evidence="2" key="1">
    <citation type="submission" date="2018-07" db="EMBL/GenBank/DDBJ databases">
        <authorList>
            <person name="Ashton P.M."/>
            <person name="Dallman T."/>
            <person name="Nair S."/>
            <person name="De Pinna E."/>
            <person name="Peters T."/>
            <person name="Grant K."/>
        </authorList>
    </citation>
    <scope>NUCLEOTIDE SEQUENCE</scope>
    <source>
        <strain evidence="2">142535</strain>
    </source>
</reference>
<keyword evidence="1" id="KW-0472">Membrane</keyword>
<accession>A0A5U8XPZ6</accession>
<evidence type="ECO:0000313" key="2">
    <source>
        <dbReference type="EMBL" id="EBS0563207.1"/>
    </source>
</evidence>
<keyword evidence="1" id="KW-0812">Transmembrane</keyword>
<proteinExistence type="predicted"/>
<dbReference type="EMBL" id="AAGUDP010000006">
    <property type="protein sequence ID" value="EBS0563207.1"/>
    <property type="molecule type" value="Genomic_DNA"/>
</dbReference>
<organism evidence="2">
    <name type="scientific">Salmonella muenchen</name>
    <dbReference type="NCBI Taxonomy" id="596"/>
    <lineage>
        <taxon>Bacteria</taxon>
        <taxon>Pseudomonadati</taxon>
        <taxon>Pseudomonadota</taxon>
        <taxon>Gammaproteobacteria</taxon>
        <taxon>Enterobacterales</taxon>
        <taxon>Enterobacteriaceae</taxon>
        <taxon>Salmonella</taxon>
    </lineage>
</organism>
<gene>
    <name evidence="2" type="ORF">DTU56_08770</name>
</gene>
<evidence type="ECO:0000256" key="1">
    <source>
        <dbReference type="SAM" id="Phobius"/>
    </source>
</evidence>
<name>A0A5U8XPZ6_SALMU</name>
<protein>
    <submittedName>
        <fullName evidence="2">Uncharacterized protein</fullName>
    </submittedName>
</protein>
<feature type="transmembrane region" description="Helical" evidence="1">
    <location>
        <begin position="151"/>
        <end position="175"/>
    </location>
</feature>
<keyword evidence="1" id="KW-1133">Transmembrane helix</keyword>
<comment type="caution">
    <text evidence="2">The sequence shown here is derived from an EMBL/GenBank/DDBJ whole genome shotgun (WGS) entry which is preliminary data.</text>
</comment>